<keyword evidence="4 7" id="KW-0554">One-carbon metabolism</keyword>
<keyword evidence="11" id="KW-1185">Reference proteome</keyword>
<protein>
    <recommendedName>
        <fullName evidence="3 7">Dihydrofolate reductase</fullName>
        <ecNumber evidence="3 7">1.5.1.3</ecNumber>
    </recommendedName>
</protein>
<evidence type="ECO:0000313" key="10">
    <source>
        <dbReference type="EMBL" id="CAG7646334.1"/>
    </source>
</evidence>
<gene>
    <name evidence="10" type="primary">dfrA</name>
    <name evidence="10" type="ORF">PAECIP111802_03719</name>
</gene>
<proteinExistence type="inferred from homology"/>
<organism evidence="10 11">
    <name type="scientific">Paenibacillus allorhizosphaerae</name>
    <dbReference type="NCBI Taxonomy" id="2849866"/>
    <lineage>
        <taxon>Bacteria</taxon>
        <taxon>Bacillati</taxon>
        <taxon>Bacillota</taxon>
        <taxon>Bacilli</taxon>
        <taxon>Bacillales</taxon>
        <taxon>Paenibacillaceae</taxon>
        <taxon>Paenibacillus</taxon>
    </lineage>
</organism>
<dbReference type="Proteomes" id="UP000730618">
    <property type="component" value="Unassembled WGS sequence"/>
</dbReference>
<sequence>MTVSFIFAMDETRGIGIDNKMPWYLPNDFAYFKSKTIGHTILMGRKTFDSVGGKPLPKRLNVVLTRDPGFSAEGIETVHTAEEAMERYGRGGEELFVIGGAEVFRLFLPYVDRMYVTEILHRFPVDTYFMEMDMSEWREASRERGVRDERNPYDYDFVVYERTRTSDIG</sequence>
<evidence type="ECO:0000256" key="8">
    <source>
        <dbReference type="RuleBase" id="RU004474"/>
    </source>
</evidence>
<dbReference type="PANTHER" id="PTHR48069:SF3">
    <property type="entry name" value="DIHYDROFOLATE REDUCTASE"/>
    <property type="match status" value="1"/>
</dbReference>
<dbReference type="EC" id="1.5.1.3" evidence="3 7"/>
<dbReference type="PROSITE" id="PS51330">
    <property type="entry name" value="DHFR_2"/>
    <property type="match status" value="1"/>
</dbReference>
<evidence type="ECO:0000256" key="4">
    <source>
        <dbReference type="ARBA" id="ARBA00022563"/>
    </source>
</evidence>
<dbReference type="Pfam" id="PF00186">
    <property type="entry name" value="DHFR_1"/>
    <property type="match status" value="1"/>
</dbReference>
<dbReference type="InterPro" id="IPR017925">
    <property type="entry name" value="DHFR_CS"/>
</dbReference>
<evidence type="ECO:0000256" key="1">
    <source>
        <dbReference type="ARBA" id="ARBA00004903"/>
    </source>
</evidence>
<comment type="pathway">
    <text evidence="1 7">Cofactor biosynthesis; tetrahydrofolate biosynthesis; 5,6,7,8-tetrahydrofolate from 7,8-dihydrofolate: step 1/1.</text>
</comment>
<dbReference type="CDD" id="cd00209">
    <property type="entry name" value="DHFR"/>
    <property type="match status" value="1"/>
</dbReference>
<keyword evidence="5 7" id="KW-0521">NADP</keyword>
<dbReference type="PROSITE" id="PS00075">
    <property type="entry name" value="DHFR_1"/>
    <property type="match status" value="1"/>
</dbReference>
<evidence type="ECO:0000256" key="2">
    <source>
        <dbReference type="ARBA" id="ARBA00009539"/>
    </source>
</evidence>
<reference evidence="10 11" key="1">
    <citation type="submission" date="2021-06" db="EMBL/GenBank/DDBJ databases">
        <authorList>
            <person name="Criscuolo A."/>
        </authorList>
    </citation>
    <scope>NUCLEOTIDE SEQUENCE [LARGE SCALE GENOMIC DNA]</scope>
    <source>
        <strain evidence="11">CIP 111802</strain>
    </source>
</reference>
<dbReference type="EMBL" id="CAJVCE010000010">
    <property type="protein sequence ID" value="CAG7646334.1"/>
    <property type="molecule type" value="Genomic_DNA"/>
</dbReference>
<evidence type="ECO:0000313" key="11">
    <source>
        <dbReference type="Proteomes" id="UP000730618"/>
    </source>
</evidence>
<accession>A0ABN7TQC5</accession>
<keyword evidence="6 7" id="KW-0560">Oxidoreductase</keyword>
<comment type="caution">
    <text evidence="10">The sequence shown here is derived from an EMBL/GenBank/DDBJ whole genome shotgun (WGS) entry which is preliminary data.</text>
</comment>
<dbReference type="InterPro" id="IPR001796">
    <property type="entry name" value="DHFR_dom"/>
</dbReference>
<comment type="catalytic activity">
    <reaction evidence="7">
        <text>(6S)-5,6,7,8-tetrahydrofolate + NADP(+) = 7,8-dihydrofolate + NADPH + H(+)</text>
        <dbReference type="Rhea" id="RHEA:15009"/>
        <dbReference type="ChEBI" id="CHEBI:15378"/>
        <dbReference type="ChEBI" id="CHEBI:57451"/>
        <dbReference type="ChEBI" id="CHEBI:57453"/>
        <dbReference type="ChEBI" id="CHEBI:57783"/>
        <dbReference type="ChEBI" id="CHEBI:58349"/>
        <dbReference type="EC" id="1.5.1.3"/>
    </reaction>
</comment>
<evidence type="ECO:0000256" key="7">
    <source>
        <dbReference type="PIRNR" id="PIRNR000194"/>
    </source>
</evidence>
<evidence type="ECO:0000256" key="3">
    <source>
        <dbReference type="ARBA" id="ARBA00012856"/>
    </source>
</evidence>
<evidence type="ECO:0000259" key="9">
    <source>
        <dbReference type="PROSITE" id="PS51330"/>
    </source>
</evidence>
<dbReference type="PANTHER" id="PTHR48069">
    <property type="entry name" value="DIHYDROFOLATE REDUCTASE"/>
    <property type="match status" value="1"/>
</dbReference>
<comment type="similarity">
    <text evidence="2 7 8">Belongs to the dihydrofolate reductase family.</text>
</comment>
<dbReference type="GO" id="GO:0004146">
    <property type="term" value="F:dihydrofolate reductase activity"/>
    <property type="evidence" value="ECO:0007669"/>
    <property type="project" value="UniProtKB-EC"/>
</dbReference>
<feature type="domain" description="DHFR" evidence="9">
    <location>
        <begin position="2"/>
        <end position="162"/>
    </location>
</feature>
<dbReference type="PIRSF" id="PIRSF000194">
    <property type="entry name" value="DHFR"/>
    <property type="match status" value="1"/>
</dbReference>
<evidence type="ECO:0000256" key="5">
    <source>
        <dbReference type="ARBA" id="ARBA00022857"/>
    </source>
</evidence>
<dbReference type="RefSeq" id="WP_218100017.1">
    <property type="nucleotide sequence ID" value="NZ_CAJVCE010000010.1"/>
</dbReference>
<dbReference type="InterPro" id="IPR012259">
    <property type="entry name" value="DHFR"/>
</dbReference>
<comment type="function">
    <text evidence="7">Key enzyme in folate metabolism. Catalyzes an essential reaction for de novo glycine and purine synthesis, and for DNA precursor synthesis.</text>
</comment>
<evidence type="ECO:0000256" key="6">
    <source>
        <dbReference type="ARBA" id="ARBA00023002"/>
    </source>
</evidence>
<name>A0ABN7TQC5_9BACL</name>